<dbReference type="PANTHER" id="PTHR45713">
    <property type="entry name" value="FTP DOMAIN-CONTAINING PROTEIN"/>
    <property type="match status" value="1"/>
</dbReference>
<name>A0A0D3JHR8_EMIH1</name>
<dbReference type="HOGENOM" id="CLU_1135979_0_0_1"/>
<dbReference type="Proteomes" id="UP000013827">
    <property type="component" value="Unassembled WGS sequence"/>
</dbReference>
<organism evidence="1 2">
    <name type="scientific">Emiliania huxleyi (strain CCMP1516)</name>
    <dbReference type="NCBI Taxonomy" id="280463"/>
    <lineage>
        <taxon>Eukaryota</taxon>
        <taxon>Haptista</taxon>
        <taxon>Haptophyta</taxon>
        <taxon>Prymnesiophyceae</taxon>
        <taxon>Isochrysidales</taxon>
        <taxon>Noelaerhabdaceae</taxon>
        <taxon>Emiliania</taxon>
    </lineage>
</organism>
<dbReference type="PaxDb" id="2903-EOD23053"/>
<dbReference type="Gene3D" id="2.60.120.260">
    <property type="entry name" value="Galactose-binding domain-like"/>
    <property type="match status" value="2"/>
</dbReference>
<dbReference type="InterPro" id="IPR051941">
    <property type="entry name" value="BG_Antigen-Binding_Lectin"/>
</dbReference>
<reference evidence="2" key="1">
    <citation type="journal article" date="2013" name="Nature">
        <title>Pan genome of the phytoplankton Emiliania underpins its global distribution.</title>
        <authorList>
            <person name="Read B.A."/>
            <person name="Kegel J."/>
            <person name="Klute M.J."/>
            <person name="Kuo A."/>
            <person name="Lefebvre S.C."/>
            <person name="Maumus F."/>
            <person name="Mayer C."/>
            <person name="Miller J."/>
            <person name="Monier A."/>
            <person name="Salamov A."/>
            <person name="Young J."/>
            <person name="Aguilar M."/>
            <person name="Claverie J.M."/>
            <person name="Frickenhaus S."/>
            <person name="Gonzalez K."/>
            <person name="Herman E.K."/>
            <person name="Lin Y.C."/>
            <person name="Napier J."/>
            <person name="Ogata H."/>
            <person name="Sarno A.F."/>
            <person name="Shmutz J."/>
            <person name="Schroeder D."/>
            <person name="de Vargas C."/>
            <person name="Verret F."/>
            <person name="von Dassow P."/>
            <person name="Valentin K."/>
            <person name="Van de Peer Y."/>
            <person name="Wheeler G."/>
            <person name="Dacks J.B."/>
            <person name="Delwiche C.F."/>
            <person name="Dyhrman S.T."/>
            <person name="Glockner G."/>
            <person name="John U."/>
            <person name="Richards T."/>
            <person name="Worden A.Z."/>
            <person name="Zhang X."/>
            <person name="Grigoriev I.V."/>
            <person name="Allen A.E."/>
            <person name="Bidle K."/>
            <person name="Borodovsky M."/>
            <person name="Bowler C."/>
            <person name="Brownlee C."/>
            <person name="Cock J.M."/>
            <person name="Elias M."/>
            <person name="Gladyshev V.N."/>
            <person name="Groth M."/>
            <person name="Guda C."/>
            <person name="Hadaegh A."/>
            <person name="Iglesias-Rodriguez M.D."/>
            <person name="Jenkins J."/>
            <person name="Jones B.M."/>
            <person name="Lawson T."/>
            <person name="Leese F."/>
            <person name="Lindquist E."/>
            <person name="Lobanov A."/>
            <person name="Lomsadze A."/>
            <person name="Malik S.B."/>
            <person name="Marsh M.E."/>
            <person name="Mackinder L."/>
            <person name="Mock T."/>
            <person name="Mueller-Roeber B."/>
            <person name="Pagarete A."/>
            <person name="Parker M."/>
            <person name="Probert I."/>
            <person name="Quesneville H."/>
            <person name="Raines C."/>
            <person name="Rensing S.A."/>
            <person name="Riano-Pachon D.M."/>
            <person name="Richier S."/>
            <person name="Rokitta S."/>
            <person name="Shiraiwa Y."/>
            <person name="Soanes D.M."/>
            <person name="van der Giezen M."/>
            <person name="Wahlund T.M."/>
            <person name="Williams B."/>
            <person name="Wilson W."/>
            <person name="Wolfe G."/>
            <person name="Wurch L.L."/>
        </authorList>
    </citation>
    <scope>NUCLEOTIDE SEQUENCE</scope>
</reference>
<dbReference type="STRING" id="2903.R1CJK2"/>
<proteinExistence type="predicted"/>
<dbReference type="InterPro" id="IPR008979">
    <property type="entry name" value="Galactose-bd-like_sf"/>
</dbReference>
<reference evidence="1" key="2">
    <citation type="submission" date="2024-10" db="UniProtKB">
        <authorList>
            <consortium name="EnsemblProtists"/>
        </authorList>
    </citation>
    <scope>IDENTIFICATION</scope>
</reference>
<evidence type="ECO:0000313" key="1">
    <source>
        <dbReference type="EnsemblProtists" id="EOD23053"/>
    </source>
</evidence>
<dbReference type="PANTHER" id="PTHR45713:SF6">
    <property type="entry name" value="F5_8 TYPE C DOMAIN-CONTAINING PROTEIN"/>
    <property type="match status" value="1"/>
</dbReference>
<dbReference type="AlphaFoldDB" id="A0A0D3JHR8"/>
<dbReference type="GeneID" id="17268600"/>
<dbReference type="RefSeq" id="XP_005775482.1">
    <property type="nucleotide sequence ID" value="XM_005775425.1"/>
</dbReference>
<evidence type="ECO:0000313" key="2">
    <source>
        <dbReference type="Proteomes" id="UP000013827"/>
    </source>
</evidence>
<dbReference type="EnsemblProtists" id="EOD23053">
    <property type="protein sequence ID" value="EOD23053"/>
    <property type="gene ID" value="EMIHUDRAFT_432150"/>
</dbReference>
<dbReference type="SUPFAM" id="SSF49785">
    <property type="entry name" value="Galactose-binding domain-like"/>
    <property type="match status" value="2"/>
</dbReference>
<dbReference type="KEGG" id="ehx:EMIHUDRAFT_432150"/>
<sequence length="280" mass="31132">MLDLRTATTYQGNGEYDKQAPVDDNIFADTTGSLNWGACGHFTSSRWWGVDLGADRYVGYIRMLNRDVATERLHDVDIYLGSSYGTVGTPSTMVRSGVRVDSNSPFYFTINARGRYLFLRNNAADGLTVCKLYVWASPTLAMLDLRTATTYQGNGEHDKQAPVDDNIFADTTGSLNWGACGHFTSSRWWGVDLGADRYVGYIRMLNRDVATERLHDVDIYLGSSYGTVGTPSTMVRSGVRVDSNSPFYFTINARGRYLFLRNNAADGLTVCKLYVWASQA</sequence>
<protein>
    <recommendedName>
        <fullName evidence="3">F5/8 type C domain-containing protein</fullName>
    </recommendedName>
</protein>
<accession>A0A0D3JHR8</accession>
<evidence type="ECO:0008006" key="3">
    <source>
        <dbReference type="Google" id="ProtNLM"/>
    </source>
</evidence>
<keyword evidence="2" id="KW-1185">Reference proteome</keyword>